<dbReference type="NCBIfam" id="TIGR03184">
    <property type="entry name" value="DNA_S_dndE"/>
    <property type="match status" value="1"/>
</dbReference>
<dbReference type="EMBL" id="JADEWC010000004">
    <property type="protein sequence ID" value="MBE9221618.1"/>
    <property type="molecule type" value="Genomic_DNA"/>
</dbReference>
<dbReference type="Proteomes" id="UP000654604">
    <property type="component" value="Unassembled WGS sequence"/>
</dbReference>
<comment type="caution">
    <text evidence="1">The sequence shown here is derived from an EMBL/GenBank/DDBJ whole genome shotgun (WGS) entry which is preliminary data.</text>
</comment>
<dbReference type="Gene3D" id="1.10.1220.160">
    <property type="entry name" value="DNA sulphur modification protein DndE"/>
    <property type="match status" value="1"/>
</dbReference>
<proteinExistence type="predicted"/>
<gene>
    <name evidence="1" type="primary">dndE</name>
    <name evidence="1" type="ORF">IQ215_02810</name>
</gene>
<protein>
    <submittedName>
        <fullName evidence="1">DNA sulfur modification protein DndE</fullName>
    </submittedName>
</protein>
<evidence type="ECO:0000313" key="2">
    <source>
        <dbReference type="Proteomes" id="UP000654604"/>
    </source>
</evidence>
<dbReference type="InterPro" id="IPR038472">
    <property type="entry name" value="DndE_sf"/>
</dbReference>
<evidence type="ECO:0000313" key="1">
    <source>
        <dbReference type="EMBL" id="MBE9221618.1"/>
    </source>
</evidence>
<dbReference type="Pfam" id="PF08870">
    <property type="entry name" value="DndE"/>
    <property type="match status" value="1"/>
</dbReference>
<sequence length="141" mass="16125">MNSVKQTSSGLPIERIKISKKGKDQLIRLKRITKIENWNILCRWAFCRSIAEENKPTPYPIPADSNLEMTWQVFGGDMADILLMVLKQRCHQDGLGLDDATLKEQFLLHLHRGIGYLVGDTNLRKIEDFVNLAVQSDQAME</sequence>
<organism evidence="1 2">
    <name type="scientific">Cyanobacterium stanieri LEGE 03274</name>
    <dbReference type="NCBI Taxonomy" id="1828756"/>
    <lineage>
        <taxon>Bacteria</taxon>
        <taxon>Bacillati</taxon>
        <taxon>Cyanobacteriota</taxon>
        <taxon>Cyanophyceae</taxon>
        <taxon>Oscillatoriophycideae</taxon>
        <taxon>Chroococcales</taxon>
        <taxon>Geminocystaceae</taxon>
        <taxon>Cyanobacterium</taxon>
    </lineage>
</organism>
<reference evidence="1 2" key="1">
    <citation type="submission" date="2020-10" db="EMBL/GenBank/DDBJ databases">
        <authorList>
            <person name="Castelo-Branco R."/>
            <person name="Eusebio N."/>
            <person name="Adriana R."/>
            <person name="Vieira A."/>
            <person name="Brugerolle De Fraissinette N."/>
            <person name="Rezende De Castro R."/>
            <person name="Schneider M.P."/>
            <person name="Vasconcelos V."/>
            <person name="Leao P.N."/>
        </authorList>
    </citation>
    <scope>NUCLEOTIDE SEQUENCE [LARGE SCALE GENOMIC DNA]</scope>
    <source>
        <strain evidence="1 2">LEGE 03274</strain>
    </source>
</reference>
<accession>A0ABR9V150</accession>
<dbReference type="InterPro" id="IPR014969">
    <property type="entry name" value="DNA_S_DndE"/>
</dbReference>
<keyword evidence="2" id="KW-1185">Reference proteome</keyword>
<name>A0ABR9V150_9CHRO</name>
<dbReference type="RefSeq" id="WP_193799807.1">
    <property type="nucleotide sequence ID" value="NZ_JADEWC010000004.1"/>
</dbReference>